<gene>
    <name evidence="5" type="ORF">PMAYCL1PPCAC_20560</name>
</gene>
<comment type="function">
    <text evidence="2">Necessary for the splicing of pre-mRNA. Has a role in the recognition of the branch site (5'-UACUAAC-3'), the pyrimidine tract and the 3'-splice site at the 3'-end of introns.</text>
</comment>
<evidence type="ECO:0000256" key="3">
    <source>
        <dbReference type="SAM" id="MobiDB-lite"/>
    </source>
</evidence>
<protein>
    <recommendedName>
        <fullName evidence="2">Branchpoint-bridging protein</fullName>
    </recommendedName>
</protein>
<dbReference type="PANTHER" id="PTHR11208">
    <property type="entry name" value="RNA-BINDING PROTEIN RELATED"/>
    <property type="match status" value="1"/>
</dbReference>
<dbReference type="GO" id="GO:0005681">
    <property type="term" value="C:spliceosomal complex"/>
    <property type="evidence" value="ECO:0007669"/>
    <property type="project" value="UniProtKB-KW"/>
</dbReference>
<dbReference type="PANTHER" id="PTHR11208:SF45">
    <property type="entry name" value="SPLICING FACTOR 1"/>
    <property type="match status" value="1"/>
</dbReference>
<dbReference type="InterPro" id="IPR045071">
    <property type="entry name" value="BBP-like"/>
</dbReference>
<dbReference type="SUPFAM" id="SSF54791">
    <property type="entry name" value="Eukaryotic type KH-domain (KH-domain type I)"/>
    <property type="match status" value="1"/>
</dbReference>
<dbReference type="GO" id="GO:0003729">
    <property type="term" value="F:mRNA binding"/>
    <property type="evidence" value="ECO:0007669"/>
    <property type="project" value="TreeGrafter"/>
</dbReference>
<accession>A0AAN5CTZ1</accession>
<keyword evidence="2" id="KW-0539">Nucleus</keyword>
<evidence type="ECO:0000256" key="1">
    <source>
        <dbReference type="ARBA" id="ARBA00022884"/>
    </source>
</evidence>
<keyword evidence="2" id="KW-0863">Zinc-finger</keyword>
<keyword evidence="2" id="KW-0508">mRNA splicing</keyword>
<dbReference type="GO" id="GO:0045131">
    <property type="term" value="F:pre-mRNA branch point binding"/>
    <property type="evidence" value="ECO:0007669"/>
    <property type="project" value="UniProtKB-UniRule"/>
</dbReference>
<evidence type="ECO:0000313" key="5">
    <source>
        <dbReference type="EMBL" id="GMR50365.1"/>
    </source>
</evidence>
<keyword evidence="6" id="KW-1185">Reference proteome</keyword>
<dbReference type="GO" id="GO:0008270">
    <property type="term" value="F:zinc ion binding"/>
    <property type="evidence" value="ECO:0007669"/>
    <property type="project" value="UniProtKB-UniRule"/>
</dbReference>
<sequence length="214" mass="23782">QPVLPQTLDHRISHLPILSTAMHLYFDKVWIPHAEHPTINFFGPIVGPQSQILRSIERECLAEIILRGKGTNNEGEDGQWLPGAHEPMHAFVMGPTRESILQARSMIQAIIDKVLDDNGLPIPQRKPLLVREVMEVRDYRTSNNDLTSPDNSHTANSSSGQSLTYAQVASKAALDPPPKQAPVNKSIPKHKIPPTRTPNDQLEHVAVMAKARKC</sequence>
<feature type="non-terminal residue" evidence="5">
    <location>
        <position position="214"/>
    </location>
</feature>
<evidence type="ECO:0000256" key="2">
    <source>
        <dbReference type="RuleBase" id="RU367126"/>
    </source>
</evidence>
<comment type="caution">
    <text evidence="5">The sequence shown here is derived from an EMBL/GenBank/DDBJ whole genome shotgun (WGS) entry which is preliminary data.</text>
</comment>
<dbReference type="AlphaFoldDB" id="A0AAN5CTZ1"/>
<keyword evidence="2" id="KW-0507">mRNA processing</keyword>
<dbReference type="InterPro" id="IPR036612">
    <property type="entry name" value="KH_dom_type_1_sf"/>
</dbReference>
<feature type="region of interest" description="Disordered" evidence="3">
    <location>
        <begin position="141"/>
        <end position="198"/>
    </location>
</feature>
<dbReference type="GO" id="GO:0000398">
    <property type="term" value="P:mRNA splicing, via spliceosome"/>
    <property type="evidence" value="ECO:0007669"/>
    <property type="project" value="UniProtKB-UniRule"/>
</dbReference>
<dbReference type="EMBL" id="BTRK01000004">
    <property type="protein sequence ID" value="GMR50365.1"/>
    <property type="molecule type" value="Genomic_DNA"/>
</dbReference>
<dbReference type="GO" id="GO:0048024">
    <property type="term" value="P:regulation of mRNA splicing, via spliceosome"/>
    <property type="evidence" value="ECO:0007669"/>
    <property type="project" value="TreeGrafter"/>
</dbReference>
<keyword evidence="2" id="KW-0862">Zinc</keyword>
<reference evidence="6" key="1">
    <citation type="submission" date="2022-10" db="EMBL/GenBank/DDBJ databases">
        <title>Genome assembly of Pristionchus species.</title>
        <authorList>
            <person name="Yoshida K."/>
            <person name="Sommer R.J."/>
        </authorList>
    </citation>
    <scope>NUCLEOTIDE SEQUENCE [LARGE SCALE GENOMIC DNA]</scope>
    <source>
        <strain evidence="6">RS5460</strain>
    </source>
</reference>
<dbReference type="Proteomes" id="UP001328107">
    <property type="component" value="Unassembled WGS sequence"/>
</dbReference>
<keyword evidence="2" id="KW-0747">Spliceosome</keyword>
<dbReference type="Pfam" id="PF22675">
    <property type="entry name" value="KH-I_KHDC4-BBP"/>
    <property type="match status" value="1"/>
</dbReference>
<name>A0AAN5CTZ1_9BILA</name>
<dbReference type="InterPro" id="IPR055256">
    <property type="entry name" value="KH_1_KHDC4/BBP-like"/>
</dbReference>
<evidence type="ECO:0000313" key="6">
    <source>
        <dbReference type="Proteomes" id="UP001328107"/>
    </source>
</evidence>
<keyword evidence="2" id="KW-0479">Metal-binding</keyword>
<dbReference type="Gene3D" id="3.30.1370.10">
    <property type="entry name" value="K Homology domain, type 1"/>
    <property type="match status" value="1"/>
</dbReference>
<feature type="domain" description="KHDC4/BBP-like KH-domain type I" evidence="4">
    <location>
        <begin position="36"/>
        <end position="112"/>
    </location>
</feature>
<comment type="similarity">
    <text evidence="2">Belongs to the BBP/SF1 family.</text>
</comment>
<comment type="subcellular location">
    <subcellularLocation>
        <location evidence="2">Nucleus</location>
    </subcellularLocation>
</comment>
<feature type="compositionally biased region" description="Polar residues" evidence="3">
    <location>
        <begin position="141"/>
        <end position="167"/>
    </location>
</feature>
<proteinExistence type="inferred from homology"/>
<evidence type="ECO:0000259" key="4">
    <source>
        <dbReference type="Pfam" id="PF22675"/>
    </source>
</evidence>
<feature type="non-terminal residue" evidence="5">
    <location>
        <position position="1"/>
    </location>
</feature>
<organism evidence="5 6">
    <name type="scientific">Pristionchus mayeri</name>
    <dbReference type="NCBI Taxonomy" id="1317129"/>
    <lineage>
        <taxon>Eukaryota</taxon>
        <taxon>Metazoa</taxon>
        <taxon>Ecdysozoa</taxon>
        <taxon>Nematoda</taxon>
        <taxon>Chromadorea</taxon>
        <taxon>Rhabditida</taxon>
        <taxon>Rhabditina</taxon>
        <taxon>Diplogasteromorpha</taxon>
        <taxon>Diplogasteroidea</taxon>
        <taxon>Neodiplogasteridae</taxon>
        <taxon>Pristionchus</taxon>
    </lineage>
</organism>
<keyword evidence="1" id="KW-0694">RNA-binding</keyword>